<reference evidence="1" key="1">
    <citation type="submission" date="2023-10" db="EMBL/GenBank/DDBJ databases">
        <authorList>
            <person name="Rodriguez Cubillos JULIANA M."/>
            <person name="De Vega J."/>
        </authorList>
    </citation>
    <scope>NUCLEOTIDE SEQUENCE</scope>
</reference>
<proteinExistence type="predicted"/>
<name>A0ACB0LW52_TRIPR</name>
<evidence type="ECO:0000313" key="1">
    <source>
        <dbReference type="EMBL" id="CAJ2671327.1"/>
    </source>
</evidence>
<dbReference type="EMBL" id="CASHSV030000615">
    <property type="protein sequence ID" value="CAJ2671327.1"/>
    <property type="molecule type" value="Genomic_DNA"/>
</dbReference>
<evidence type="ECO:0000313" key="2">
    <source>
        <dbReference type="Proteomes" id="UP001177021"/>
    </source>
</evidence>
<comment type="caution">
    <text evidence="1">The sequence shown here is derived from an EMBL/GenBank/DDBJ whole genome shotgun (WGS) entry which is preliminary data.</text>
</comment>
<dbReference type="Proteomes" id="UP001177021">
    <property type="component" value="Unassembled WGS sequence"/>
</dbReference>
<organism evidence="1 2">
    <name type="scientific">Trifolium pratense</name>
    <name type="common">Red clover</name>
    <dbReference type="NCBI Taxonomy" id="57577"/>
    <lineage>
        <taxon>Eukaryota</taxon>
        <taxon>Viridiplantae</taxon>
        <taxon>Streptophyta</taxon>
        <taxon>Embryophyta</taxon>
        <taxon>Tracheophyta</taxon>
        <taxon>Spermatophyta</taxon>
        <taxon>Magnoliopsida</taxon>
        <taxon>eudicotyledons</taxon>
        <taxon>Gunneridae</taxon>
        <taxon>Pentapetalae</taxon>
        <taxon>rosids</taxon>
        <taxon>fabids</taxon>
        <taxon>Fabales</taxon>
        <taxon>Fabaceae</taxon>
        <taxon>Papilionoideae</taxon>
        <taxon>50 kb inversion clade</taxon>
        <taxon>NPAAA clade</taxon>
        <taxon>Hologalegina</taxon>
        <taxon>IRL clade</taxon>
        <taxon>Trifolieae</taxon>
        <taxon>Trifolium</taxon>
    </lineage>
</organism>
<sequence length="707" mass="78971">MKRSGYQGISVGFSTTAGITYNSMSNIPLNDMPSSVVNRLIQNRQSIPIASSTPPDVVSTSMTRTPLCDITSSVVNRLIPSLQPGDQSVNETLIHKKPIPSKSCINVEGVKVNLRSKFDAVNKVQKSTTVQNTSTIPNSDQSYDENKRKQTASQTGHNEFQQDSNISSSSEEDAYESCTDSDTDQDDSVECITLSAANSPQELQLTEAQLENLTLIEIEKYLEANRKSLTDFPCLPFPNDYVTAELGNRLIYDELNYDVHQQREEFLQLYQSLTDEQRGIYQTIMKAVRKQQGGVFFLHGYGGTGKTYMWRTLASSLRSKSQIVLTVASSGIASLLLPGGRTAHSKFKIPVPTLDNATCNIEHNDDRAALLKQTKLIIWDEAPMAHRYTFEALERTLRDVMSSFSNSQTIFGGKVIVFGGDFRQILPVVPRGYRSDIVHASINSSKIWDHCKVLTLTQNMRLKKNGNDHEIANFSKWLLKVGEGRLSEPNDGYADVEIPKELLILDYDDPIPAIVQSTYPNLVDQYKCPNYLQARAILASTIEVVEQINTYVLSLIPGDAQDFYSCDSIDRADVNDCEIFETLTPEFLNSLKTSGLPNHKISLKIGTPIMLMRNLDQSEGLCNGTRMIVTRLANHVIEAKIISQSLDYVGIYLPKDVFSHGQLYVAMSRVTTKKGLKILIYDKDKKADNIFPTSTTNVVFKEVFENL</sequence>
<gene>
    <name evidence="1" type="ORF">MILVUS5_LOCUS35185</name>
</gene>
<protein>
    <submittedName>
        <fullName evidence="1">Uncharacterized protein</fullName>
    </submittedName>
</protein>
<keyword evidence="2" id="KW-1185">Reference proteome</keyword>
<accession>A0ACB0LW52</accession>